<dbReference type="Proteomes" id="UP001152484">
    <property type="component" value="Unassembled WGS sequence"/>
</dbReference>
<evidence type="ECO:0000256" key="4">
    <source>
        <dbReference type="ARBA" id="ARBA00022989"/>
    </source>
</evidence>
<dbReference type="EMBL" id="CAMAPE010000080">
    <property type="protein sequence ID" value="CAH9119719.1"/>
    <property type="molecule type" value="Genomic_DNA"/>
</dbReference>
<evidence type="ECO:0000313" key="8">
    <source>
        <dbReference type="EMBL" id="CAH9119719.1"/>
    </source>
</evidence>
<feature type="transmembrane region" description="Helical" evidence="6">
    <location>
        <begin position="227"/>
        <end position="246"/>
    </location>
</feature>
<evidence type="ECO:0000256" key="2">
    <source>
        <dbReference type="ARBA" id="ARBA00022692"/>
    </source>
</evidence>
<dbReference type="GO" id="GO:0031090">
    <property type="term" value="C:organelle membrane"/>
    <property type="evidence" value="ECO:0007669"/>
    <property type="project" value="UniProtKB-ARBA"/>
</dbReference>
<comment type="caution">
    <text evidence="8">The sequence shown here is derived from an EMBL/GenBank/DDBJ whole genome shotgun (WGS) entry which is preliminary data.</text>
</comment>
<gene>
    <name evidence="8" type="ORF">CEURO_LOCUS22466</name>
</gene>
<keyword evidence="9" id="KW-1185">Reference proteome</keyword>
<evidence type="ECO:0000256" key="6">
    <source>
        <dbReference type="SAM" id="Phobius"/>
    </source>
</evidence>
<dbReference type="PANTHER" id="PTHR22950:SF643">
    <property type="entry name" value="AMINO ACID TRANSPORTER AVT6A"/>
    <property type="match status" value="1"/>
</dbReference>
<keyword evidence="3" id="KW-0813">Transport</keyword>
<keyword evidence="2 6" id="KW-0812">Transmembrane</keyword>
<feature type="transmembrane region" description="Helical" evidence="6">
    <location>
        <begin position="56"/>
        <end position="81"/>
    </location>
</feature>
<evidence type="ECO:0000259" key="7">
    <source>
        <dbReference type="Pfam" id="PF01490"/>
    </source>
</evidence>
<sequence>MAIEEEGCNNEDIRISLLGGNHNKGQNGASFLGSVFNLSSTVVGAGIMALPATIKVLGIGLGISTIIFMAVLTNFSIDILLRFSGSNNNSYASVMGDAFGNWGRRLLQVCVLINNIGILVVYMIIIGDVLSGTSSDGVHHAGVLEGWFGEQWWTGRHFLLLVITLLVFAPLAFCKRIDSLRHTSALAVALAVVFLIITAGITIYKLFTGGIKMPRFLPNVTDITSFWRLFTVVPVIVTAYICHFNVHSIENEMKDPHRIRSVVRASLAICCIIYIMTSLFGYLLFGDSTLDDVLANFNSDLGVPFSHALSDAVRISYALHLMLVFPVLFYPLRVNVDGLFFPSARALESAKWRFASINFGLIIVVFVIANFVPSIWDAFQFSGATATVSLAFILPAAIALKNVPGIATKEDKILSMFMIILAVASNAVAIYSDAYAVFNKNSSPDK</sequence>
<dbReference type="OrthoDB" id="28208at2759"/>
<feature type="transmembrane region" description="Helical" evidence="6">
    <location>
        <begin position="186"/>
        <end position="207"/>
    </location>
</feature>
<feature type="transmembrane region" description="Helical" evidence="6">
    <location>
        <begin position="352"/>
        <end position="372"/>
    </location>
</feature>
<dbReference type="PANTHER" id="PTHR22950">
    <property type="entry name" value="AMINO ACID TRANSPORTER"/>
    <property type="match status" value="1"/>
</dbReference>
<accession>A0A9P1A0Q5</accession>
<feature type="transmembrane region" description="Helical" evidence="6">
    <location>
        <begin position="378"/>
        <end position="400"/>
    </location>
</feature>
<feature type="transmembrane region" description="Helical" evidence="6">
    <location>
        <begin position="31"/>
        <end position="50"/>
    </location>
</feature>
<feature type="transmembrane region" description="Helical" evidence="6">
    <location>
        <begin position="267"/>
        <end position="285"/>
    </location>
</feature>
<feature type="transmembrane region" description="Helical" evidence="6">
    <location>
        <begin position="412"/>
        <end position="432"/>
    </location>
</feature>
<keyword evidence="3" id="KW-0029">Amino-acid transport</keyword>
<evidence type="ECO:0000256" key="5">
    <source>
        <dbReference type="ARBA" id="ARBA00023136"/>
    </source>
</evidence>
<name>A0A9P1A0Q5_CUSEU</name>
<comment type="subcellular location">
    <subcellularLocation>
        <location evidence="1">Membrane</location>
        <topology evidence="1">Multi-pass membrane protein</topology>
    </subcellularLocation>
</comment>
<organism evidence="8 9">
    <name type="scientific">Cuscuta europaea</name>
    <name type="common">European dodder</name>
    <dbReference type="NCBI Taxonomy" id="41803"/>
    <lineage>
        <taxon>Eukaryota</taxon>
        <taxon>Viridiplantae</taxon>
        <taxon>Streptophyta</taxon>
        <taxon>Embryophyta</taxon>
        <taxon>Tracheophyta</taxon>
        <taxon>Spermatophyta</taxon>
        <taxon>Magnoliopsida</taxon>
        <taxon>eudicotyledons</taxon>
        <taxon>Gunneridae</taxon>
        <taxon>Pentapetalae</taxon>
        <taxon>asterids</taxon>
        <taxon>lamiids</taxon>
        <taxon>Solanales</taxon>
        <taxon>Convolvulaceae</taxon>
        <taxon>Cuscuteae</taxon>
        <taxon>Cuscuta</taxon>
        <taxon>Cuscuta subgen. Cuscuta</taxon>
    </lineage>
</organism>
<evidence type="ECO:0000313" key="9">
    <source>
        <dbReference type="Proteomes" id="UP001152484"/>
    </source>
</evidence>
<protein>
    <recommendedName>
        <fullName evidence="7">Amino acid transporter transmembrane domain-containing protein</fullName>
    </recommendedName>
</protein>
<keyword evidence="5 6" id="KW-0472">Membrane</keyword>
<feature type="transmembrane region" description="Helical" evidence="6">
    <location>
        <begin position="102"/>
        <end position="125"/>
    </location>
</feature>
<dbReference type="GO" id="GO:0015179">
    <property type="term" value="F:L-amino acid transmembrane transporter activity"/>
    <property type="evidence" value="ECO:0007669"/>
    <property type="project" value="TreeGrafter"/>
</dbReference>
<proteinExistence type="predicted"/>
<feature type="transmembrane region" description="Helical" evidence="6">
    <location>
        <begin position="157"/>
        <end position="174"/>
    </location>
</feature>
<dbReference type="InterPro" id="IPR013057">
    <property type="entry name" value="AA_transpt_TM"/>
</dbReference>
<keyword evidence="4 6" id="KW-1133">Transmembrane helix</keyword>
<dbReference type="Pfam" id="PF01490">
    <property type="entry name" value="Aa_trans"/>
    <property type="match status" value="1"/>
</dbReference>
<feature type="domain" description="Amino acid transporter transmembrane" evidence="7">
    <location>
        <begin position="29"/>
        <end position="432"/>
    </location>
</feature>
<feature type="transmembrane region" description="Helical" evidence="6">
    <location>
        <begin position="315"/>
        <end position="332"/>
    </location>
</feature>
<reference evidence="8" key="1">
    <citation type="submission" date="2022-07" db="EMBL/GenBank/DDBJ databases">
        <authorList>
            <person name="Macas J."/>
            <person name="Novak P."/>
            <person name="Neumann P."/>
        </authorList>
    </citation>
    <scope>NUCLEOTIDE SEQUENCE</scope>
</reference>
<dbReference type="AlphaFoldDB" id="A0A9P1A0Q5"/>
<evidence type="ECO:0000256" key="3">
    <source>
        <dbReference type="ARBA" id="ARBA00022970"/>
    </source>
</evidence>
<evidence type="ECO:0000256" key="1">
    <source>
        <dbReference type="ARBA" id="ARBA00004141"/>
    </source>
</evidence>